<dbReference type="InterPro" id="IPR058922">
    <property type="entry name" value="WHD_DRP"/>
</dbReference>
<dbReference type="PRINTS" id="PR00364">
    <property type="entry name" value="DISEASERSIST"/>
</dbReference>
<evidence type="ECO:0000259" key="3">
    <source>
        <dbReference type="Pfam" id="PF00931"/>
    </source>
</evidence>
<evidence type="ECO:0000313" key="6">
    <source>
        <dbReference type="EMBL" id="KAG0519839.1"/>
    </source>
</evidence>
<dbReference type="GO" id="GO:0043531">
    <property type="term" value="F:ADP binding"/>
    <property type="evidence" value="ECO:0007669"/>
    <property type="project" value="InterPro"/>
</dbReference>
<evidence type="ECO:0000256" key="2">
    <source>
        <dbReference type="ARBA" id="ARBA00022821"/>
    </source>
</evidence>
<reference evidence="6" key="1">
    <citation type="journal article" date="2019" name="BMC Genomics">
        <title>A new reference genome for Sorghum bicolor reveals high levels of sequence similarity between sweet and grain genotypes: implications for the genetics of sugar metabolism.</title>
        <authorList>
            <person name="Cooper E.A."/>
            <person name="Brenton Z.W."/>
            <person name="Flinn B.S."/>
            <person name="Jenkins J."/>
            <person name="Shu S."/>
            <person name="Flowers D."/>
            <person name="Luo F."/>
            <person name="Wang Y."/>
            <person name="Xia P."/>
            <person name="Barry K."/>
            <person name="Daum C."/>
            <person name="Lipzen A."/>
            <person name="Yoshinaga Y."/>
            <person name="Schmutz J."/>
            <person name="Saski C."/>
            <person name="Vermerris W."/>
            <person name="Kresovich S."/>
        </authorList>
    </citation>
    <scope>NUCLEOTIDE SEQUENCE</scope>
</reference>
<organism evidence="6 7">
    <name type="scientific">Sorghum bicolor</name>
    <name type="common">Sorghum</name>
    <name type="synonym">Sorghum vulgare</name>
    <dbReference type="NCBI Taxonomy" id="4558"/>
    <lineage>
        <taxon>Eukaryota</taxon>
        <taxon>Viridiplantae</taxon>
        <taxon>Streptophyta</taxon>
        <taxon>Embryophyta</taxon>
        <taxon>Tracheophyta</taxon>
        <taxon>Spermatophyta</taxon>
        <taxon>Magnoliopsida</taxon>
        <taxon>Liliopsida</taxon>
        <taxon>Poales</taxon>
        <taxon>Poaceae</taxon>
        <taxon>PACMAD clade</taxon>
        <taxon>Panicoideae</taxon>
        <taxon>Andropogonodae</taxon>
        <taxon>Andropogoneae</taxon>
        <taxon>Sorghinae</taxon>
        <taxon>Sorghum</taxon>
    </lineage>
</organism>
<dbReference type="AlphaFoldDB" id="A0A921QCN3"/>
<accession>A0A921QCN3</accession>
<dbReference type="PANTHER" id="PTHR23155:SF889">
    <property type="entry name" value="OS03G0379801 PROTEIN"/>
    <property type="match status" value="1"/>
</dbReference>
<dbReference type="InterPro" id="IPR036388">
    <property type="entry name" value="WH-like_DNA-bd_sf"/>
</dbReference>
<feature type="domain" description="Disease resistance protein winged helix" evidence="4">
    <location>
        <begin position="230"/>
        <end position="300"/>
    </location>
</feature>
<dbReference type="InterPro" id="IPR044974">
    <property type="entry name" value="Disease_R_plants"/>
</dbReference>
<dbReference type="Pfam" id="PF23598">
    <property type="entry name" value="LRR_14"/>
    <property type="match status" value="1"/>
</dbReference>
<dbReference type="GO" id="GO:0006952">
    <property type="term" value="P:defense response"/>
    <property type="evidence" value="ECO:0007669"/>
    <property type="project" value="UniProtKB-KW"/>
</dbReference>
<dbReference type="InterPro" id="IPR042197">
    <property type="entry name" value="Apaf_helical"/>
</dbReference>
<sequence length="723" mass="82324">MITVSGESGIGKTTLVRAIYKSMEKKKVFQVQAMESFAPYLTAPNILRQITQQLTEDDKKCPKEMAQEMLQNKLKNKKYLLVIDGEVNGTEWKHFLTSIPVGSRGSRVVHITQGKPEKPPSSYYHVHIRLKKLTEDSSMSLFRQRLPKDLQDKNLIKYKTSIFKITKGLPLAVVLLAGLVQTKEFPSEWVKIFYYLKSKPSKKLENMLSVCFDDLPHELKCCFLYFAALPTNTTIEARNLVFMWVAEKAEGFLTSMGGKTMEQIGYIYLSELINRNLVNRVKMDDDSSFGSMSVTIQNKVHHFLQIEAYEASFVEVHSHDDIPTLTSARRLSLQNYTGKYAVLAHPMPKLRSIFSQCEQEPNKGDQGHRSKGSRAYMFRLSQQRAISKMKKDIRSHIKELFHGSKFLRVINLQGIEIGETLTSAIGNVVHMQYLGITSCSLKHIPRSIGRLTSLQTLDVRETNVRELPRSFWMIKTLRHVLGFVLRLPKQIGNLKQLYTLDSIDLEDVSEEPTLARTLGEMIHLEFLSIWHISHVNVKALSGALEKLESLRTLILEGKITPSNVFTTASLRRVKFMFLSGDLVHSSDLDGSGSFCLPNLIMLSLEKTYVTQEFISKLSELPFLATLALYPGSYKDKKLVLASSKFPRLKKIKMIDVEVLEIVEVEVSMVPELKELEIHSPFTGCYHDIELGNDKKRSQMTRIVVDLKKENNAVHEESADITGW</sequence>
<feature type="domain" description="Disease resistance R13L4/SHOC-2-like LRR" evidence="5">
    <location>
        <begin position="403"/>
        <end position="685"/>
    </location>
</feature>
<evidence type="ECO:0008006" key="8">
    <source>
        <dbReference type="Google" id="ProtNLM"/>
    </source>
</evidence>
<dbReference type="EMBL" id="CM027687">
    <property type="protein sequence ID" value="KAG0519839.1"/>
    <property type="molecule type" value="Genomic_DNA"/>
</dbReference>
<keyword evidence="2" id="KW-0611">Plant defense</keyword>
<evidence type="ECO:0000256" key="1">
    <source>
        <dbReference type="ARBA" id="ARBA00022737"/>
    </source>
</evidence>
<dbReference type="SUPFAM" id="SSF52540">
    <property type="entry name" value="P-loop containing nucleoside triphosphate hydrolases"/>
    <property type="match status" value="1"/>
</dbReference>
<proteinExistence type="predicted"/>
<dbReference type="InterPro" id="IPR032675">
    <property type="entry name" value="LRR_dom_sf"/>
</dbReference>
<dbReference type="Gene3D" id="3.80.10.10">
    <property type="entry name" value="Ribonuclease Inhibitor"/>
    <property type="match status" value="1"/>
</dbReference>
<dbReference type="InterPro" id="IPR027417">
    <property type="entry name" value="P-loop_NTPase"/>
</dbReference>
<feature type="domain" description="NB-ARC" evidence="3">
    <location>
        <begin position="2"/>
        <end position="144"/>
    </location>
</feature>
<dbReference type="Gene3D" id="1.10.8.430">
    <property type="entry name" value="Helical domain of apoptotic protease-activating factors"/>
    <property type="match status" value="1"/>
</dbReference>
<dbReference type="PANTHER" id="PTHR23155">
    <property type="entry name" value="DISEASE RESISTANCE PROTEIN RP"/>
    <property type="match status" value="1"/>
</dbReference>
<reference evidence="6" key="2">
    <citation type="submission" date="2020-10" db="EMBL/GenBank/DDBJ databases">
        <authorList>
            <person name="Cooper E.A."/>
            <person name="Brenton Z.W."/>
            <person name="Flinn B.S."/>
            <person name="Jenkins J."/>
            <person name="Shu S."/>
            <person name="Flowers D."/>
            <person name="Luo F."/>
            <person name="Wang Y."/>
            <person name="Xia P."/>
            <person name="Barry K."/>
            <person name="Daum C."/>
            <person name="Lipzen A."/>
            <person name="Yoshinaga Y."/>
            <person name="Schmutz J."/>
            <person name="Saski C."/>
            <person name="Vermerris W."/>
            <person name="Kresovich S."/>
        </authorList>
    </citation>
    <scope>NUCLEOTIDE SEQUENCE</scope>
</reference>
<dbReference type="InterPro" id="IPR002182">
    <property type="entry name" value="NB-ARC"/>
</dbReference>
<evidence type="ECO:0000259" key="5">
    <source>
        <dbReference type="Pfam" id="PF23598"/>
    </source>
</evidence>
<evidence type="ECO:0000313" key="7">
    <source>
        <dbReference type="Proteomes" id="UP000807115"/>
    </source>
</evidence>
<dbReference type="GO" id="GO:0051707">
    <property type="term" value="P:response to other organism"/>
    <property type="evidence" value="ECO:0007669"/>
    <property type="project" value="UniProtKB-ARBA"/>
</dbReference>
<dbReference type="Pfam" id="PF00931">
    <property type="entry name" value="NB-ARC"/>
    <property type="match status" value="1"/>
</dbReference>
<dbReference type="InterPro" id="IPR055414">
    <property type="entry name" value="LRR_R13L4/SHOC2-like"/>
</dbReference>
<comment type="caution">
    <text evidence="6">The sequence shown here is derived from an EMBL/GenBank/DDBJ whole genome shotgun (WGS) entry which is preliminary data.</text>
</comment>
<name>A0A921QCN3_SORBI</name>
<evidence type="ECO:0000259" key="4">
    <source>
        <dbReference type="Pfam" id="PF23559"/>
    </source>
</evidence>
<dbReference type="Gene3D" id="3.40.50.300">
    <property type="entry name" value="P-loop containing nucleotide triphosphate hydrolases"/>
    <property type="match status" value="1"/>
</dbReference>
<protein>
    <recommendedName>
        <fullName evidence="8">NB-ARC domain-containing protein</fullName>
    </recommendedName>
</protein>
<dbReference type="Pfam" id="PF23559">
    <property type="entry name" value="WHD_DRP"/>
    <property type="match status" value="1"/>
</dbReference>
<dbReference type="SUPFAM" id="SSF52047">
    <property type="entry name" value="RNI-like"/>
    <property type="match status" value="1"/>
</dbReference>
<gene>
    <name evidence="6" type="ORF">BDA96_08G020800</name>
</gene>
<dbReference type="Gene3D" id="1.10.10.10">
    <property type="entry name" value="Winged helix-like DNA-binding domain superfamily/Winged helix DNA-binding domain"/>
    <property type="match status" value="1"/>
</dbReference>
<keyword evidence="1" id="KW-0677">Repeat</keyword>
<dbReference type="Proteomes" id="UP000807115">
    <property type="component" value="Chromosome 8"/>
</dbReference>